<keyword evidence="3" id="KW-1185">Reference proteome</keyword>
<accession>A0A2R4X3F9</accession>
<feature type="transmembrane region" description="Helical" evidence="1">
    <location>
        <begin position="32"/>
        <end position="50"/>
    </location>
</feature>
<dbReference type="AlphaFoldDB" id="A0A2R4X3F9"/>
<reference evidence="2 3" key="1">
    <citation type="submission" date="2018-04" db="EMBL/GenBank/DDBJ databases">
        <title>Halococcoides cellulosivorans gen. nov., sp. nov., an extremely halophilic cellulose-utilizing haloarchaeon from hypersaline lakes.</title>
        <authorList>
            <person name="Sorokin D.Y."/>
            <person name="Toshchakov S.V."/>
            <person name="Samarov N.I."/>
            <person name="Korzhenkov A."/>
            <person name="Kublanov I.V."/>
        </authorList>
    </citation>
    <scope>NUCLEOTIDE SEQUENCE [LARGE SCALE GENOMIC DNA]</scope>
    <source>
        <strain evidence="2 3">HArcel1</strain>
    </source>
</reference>
<dbReference type="RefSeq" id="WP_108383782.1">
    <property type="nucleotide sequence ID" value="NZ_CP028858.1"/>
</dbReference>
<sequence length="333" mass="35400">MHEETDELTVSKRDPAGESRVAQWVLLDGNRLVITALLVVAMFVSFVGVVGTLGPPFADQIAAEDTIETIFATMLTVIVTGTTLVVTIGQLVLTQENGPLGDQRDRMDGSMAVRESVAELTGAPSPLDPAAFLQVILQTAAQRAEALRASVGDTTDGIGAEIDELASNVLTDAETACKRLDGAQFGTFEVIAAALGFDYSTKLYQLERIVDNDSETLDAADRQHLAELSAALELFGPAREHIKTLYFQWALIDLSQWILYAAVPALAVAGVMVGVVDAGTVPGATLGIDHIVIVVGAAFAVTLVPFMLFVASVLRILTVAKRTLAIEPLLLRE</sequence>
<feature type="transmembrane region" description="Helical" evidence="1">
    <location>
        <begin position="291"/>
        <end position="314"/>
    </location>
</feature>
<dbReference type="Pfam" id="PF25927">
    <property type="entry name" value="DUF7972"/>
    <property type="match status" value="1"/>
</dbReference>
<name>A0A2R4X3F9_9EURY</name>
<gene>
    <name evidence="2" type="ORF">HARCEL1_11760</name>
</gene>
<feature type="transmembrane region" description="Helical" evidence="1">
    <location>
        <begin position="70"/>
        <end position="93"/>
    </location>
</feature>
<evidence type="ECO:0000313" key="2">
    <source>
        <dbReference type="EMBL" id="AWB28334.1"/>
    </source>
</evidence>
<feature type="transmembrane region" description="Helical" evidence="1">
    <location>
        <begin position="257"/>
        <end position="279"/>
    </location>
</feature>
<dbReference type="Proteomes" id="UP000244727">
    <property type="component" value="Chromosome"/>
</dbReference>
<protein>
    <submittedName>
        <fullName evidence="2">Uncharacterized protein</fullName>
    </submittedName>
</protein>
<organism evidence="2 3">
    <name type="scientific">Halococcoides cellulosivorans</name>
    <dbReference type="NCBI Taxonomy" id="1679096"/>
    <lineage>
        <taxon>Archaea</taxon>
        <taxon>Methanobacteriati</taxon>
        <taxon>Methanobacteriota</taxon>
        <taxon>Stenosarchaea group</taxon>
        <taxon>Halobacteria</taxon>
        <taxon>Halobacteriales</taxon>
        <taxon>Haloarculaceae</taxon>
        <taxon>Halococcoides</taxon>
    </lineage>
</organism>
<dbReference type="EMBL" id="CP028858">
    <property type="protein sequence ID" value="AWB28334.1"/>
    <property type="molecule type" value="Genomic_DNA"/>
</dbReference>
<dbReference type="InterPro" id="IPR058278">
    <property type="entry name" value="DUF7972"/>
</dbReference>
<evidence type="ECO:0000256" key="1">
    <source>
        <dbReference type="SAM" id="Phobius"/>
    </source>
</evidence>
<keyword evidence="1" id="KW-1133">Transmembrane helix</keyword>
<keyword evidence="1" id="KW-0812">Transmembrane</keyword>
<dbReference type="KEGG" id="harc:HARCEL1_11760"/>
<evidence type="ECO:0000313" key="3">
    <source>
        <dbReference type="Proteomes" id="UP000244727"/>
    </source>
</evidence>
<proteinExistence type="predicted"/>
<keyword evidence="1" id="KW-0472">Membrane</keyword>
<dbReference type="GeneID" id="36513193"/>